<feature type="transmembrane region" description="Helical" evidence="1">
    <location>
        <begin position="188"/>
        <end position="208"/>
    </location>
</feature>
<feature type="transmembrane region" description="Helical" evidence="1">
    <location>
        <begin position="268"/>
        <end position="287"/>
    </location>
</feature>
<accession>A0A0S2LIR2</accession>
<dbReference type="KEGG" id="cne:CNA07755"/>
<evidence type="ECO:0000256" key="1">
    <source>
        <dbReference type="SAM" id="Phobius"/>
    </source>
</evidence>
<protein>
    <submittedName>
        <fullName evidence="2">Uncharacterized protein</fullName>
    </submittedName>
</protein>
<feature type="transmembrane region" description="Helical" evidence="1">
    <location>
        <begin position="151"/>
        <end position="176"/>
    </location>
</feature>
<dbReference type="STRING" id="214684.A0A0S2LIR2"/>
<dbReference type="Pfam" id="PF12271">
    <property type="entry name" value="Chs7"/>
    <property type="match status" value="1"/>
</dbReference>
<gene>
    <name evidence="2" type="ordered locus">CNA07755</name>
</gene>
<dbReference type="EMBL" id="AE017341">
    <property type="protein sequence ID" value="ALO60364.1"/>
    <property type="molecule type" value="Genomic_DNA"/>
</dbReference>
<feature type="transmembrane region" description="Helical" evidence="1">
    <location>
        <begin position="232"/>
        <end position="256"/>
    </location>
</feature>
<dbReference type="GO" id="GO:0051082">
    <property type="term" value="F:unfolded protein binding"/>
    <property type="evidence" value="ECO:0000318"/>
    <property type="project" value="GO_Central"/>
</dbReference>
<dbReference type="GO" id="GO:0005789">
    <property type="term" value="C:endoplasmic reticulum membrane"/>
    <property type="evidence" value="ECO:0000318"/>
    <property type="project" value="GO_Central"/>
</dbReference>
<dbReference type="PANTHER" id="PTHR35329:SF1">
    <property type="entry name" value="CHITIN SYNTHASE EXPORT CHAPERONE"/>
    <property type="match status" value="1"/>
</dbReference>
<dbReference type="GO" id="GO:0006457">
    <property type="term" value="P:protein folding"/>
    <property type="evidence" value="ECO:0000318"/>
    <property type="project" value="GO_Central"/>
</dbReference>
<dbReference type="Proteomes" id="UP000002149">
    <property type="component" value="Chromosome 1"/>
</dbReference>
<dbReference type="InterPro" id="IPR022057">
    <property type="entry name" value="Chs7"/>
</dbReference>
<keyword evidence="1" id="KW-0812">Transmembrane</keyword>
<proteinExistence type="predicted"/>
<dbReference type="PANTHER" id="PTHR35329">
    <property type="entry name" value="CHITIN SYNTHASE EXPORT CHAPERONE"/>
    <property type="match status" value="1"/>
</dbReference>
<dbReference type="RefSeq" id="XP_024514188.1">
    <property type="nucleotide sequence ID" value="XM_024656116.1"/>
</dbReference>
<dbReference type="GO" id="GO:0006031">
    <property type="term" value="P:chitin biosynthetic process"/>
    <property type="evidence" value="ECO:0000318"/>
    <property type="project" value="GO_Central"/>
</dbReference>
<dbReference type="AlphaFoldDB" id="A0A0S2LIR2"/>
<feature type="transmembrane region" description="Helical" evidence="1">
    <location>
        <begin position="299"/>
        <end position="320"/>
    </location>
</feature>
<sequence>MPEPFGSFGWMCSHTVLPQCNLFFSQLFENDTPFLTTLFPESSTFFSQYNVTRQNSNEDLAVLAAKRDAGTGVGSNCEIARIGQRGSSGDIALIVLSAVAVLIASLFAFRASRRWAAVGRAELRLLLVAFGVRSALQIVTMTSLLKQGSKGLVVVSAIHIGIIVVFFWLLLGNALIAAQIVEDGTAAALVPLSIFSILFFAATLYISLDTGLHWSQAFHLTSIADAENLKGIALFVFSLILPAAFSVLYILIMLYIVIKVLDERKPAILYLASFAFFVAAQLVFFLASQPLCNASNGKVNSAFLTTFLEIVSMTLIYLAWVSITEDDWGQDEYGMY</sequence>
<name>A0A0S2LIR2_CRYD1</name>
<dbReference type="VEuPathDB" id="FungiDB:CNA07755"/>
<dbReference type="GeneID" id="36392710"/>
<evidence type="ECO:0000313" key="2">
    <source>
        <dbReference type="EMBL" id="ALO60364.1"/>
    </source>
</evidence>
<feature type="transmembrane region" description="Helical" evidence="1">
    <location>
        <begin position="91"/>
        <end position="111"/>
    </location>
</feature>
<dbReference type="InParanoid" id="A0A0S2LIR2"/>
<keyword evidence="3" id="KW-1185">Reference proteome</keyword>
<keyword evidence="1" id="KW-0472">Membrane</keyword>
<dbReference type="OrthoDB" id="5582162at2759"/>
<feature type="transmembrane region" description="Helical" evidence="1">
    <location>
        <begin position="123"/>
        <end position="145"/>
    </location>
</feature>
<evidence type="ECO:0000313" key="3">
    <source>
        <dbReference type="Proteomes" id="UP000002149"/>
    </source>
</evidence>
<dbReference type="PaxDb" id="214684-A0A0S2LIR2"/>
<keyword evidence="1" id="KW-1133">Transmembrane helix</keyword>
<organism evidence="2 3">
    <name type="scientific">Cryptococcus deneoformans (strain JEC21 / ATCC MYA-565)</name>
    <name type="common">Cryptococcus neoformans var. neoformans serotype D</name>
    <dbReference type="NCBI Taxonomy" id="214684"/>
    <lineage>
        <taxon>Eukaryota</taxon>
        <taxon>Fungi</taxon>
        <taxon>Dikarya</taxon>
        <taxon>Basidiomycota</taxon>
        <taxon>Agaricomycotina</taxon>
        <taxon>Tremellomycetes</taxon>
        <taxon>Tremellales</taxon>
        <taxon>Cryptococcaceae</taxon>
        <taxon>Cryptococcus</taxon>
        <taxon>Cryptococcus neoformans species complex</taxon>
    </lineage>
</organism>
<reference evidence="2 3" key="1">
    <citation type="journal article" date="2005" name="Science">
        <title>The genome of the basidiomycetous yeast and human pathogen Cryptococcus neoformans.</title>
        <authorList>
            <person name="Loftus B.J."/>
            <person name="Fung E."/>
            <person name="Roncaglia P."/>
            <person name="Rowley D."/>
            <person name="Amedeo P."/>
            <person name="Bruno D."/>
            <person name="Vamathevan J."/>
            <person name="Miranda M."/>
            <person name="Anderson I.J."/>
            <person name="Fraser J.A."/>
            <person name="Allen J.E."/>
            <person name="Bosdet I.E."/>
            <person name="Brent M.R."/>
            <person name="Chiu R."/>
            <person name="Doering T.L."/>
            <person name="Donlin M.J."/>
            <person name="D'Souza C.A."/>
            <person name="Fox D.S."/>
            <person name="Grinberg V."/>
            <person name="Fu J."/>
            <person name="Fukushima M."/>
            <person name="Haas B.J."/>
            <person name="Huang J.C."/>
            <person name="Janbon G."/>
            <person name="Jones S.J."/>
            <person name="Koo H.L."/>
            <person name="Krzywinski M.I."/>
            <person name="Kwon-Chung J.K."/>
            <person name="Lengeler K.B."/>
            <person name="Maiti R."/>
            <person name="Marra M.A."/>
            <person name="Marra R.E."/>
            <person name="Mathewson C.A."/>
            <person name="Mitchell T.G."/>
            <person name="Pertea M."/>
            <person name="Riggs F.R."/>
            <person name="Salzberg S.L."/>
            <person name="Schein J.E."/>
            <person name="Shvartsbeyn A."/>
            <person name="Shin H."/>
            <person name="Shumway M."/>
            <person name="Specht C.A."/>
            <person name="Suh B.B."/>
            <person name="Tenney A."/>
            <person name="Utterback T.R."/>
            <person name="Wickes B.L."/>
            <person name="Wortman J.R."/>
            <person name="Wye N.H."/>
            <person name="Kronstad J.W."/>
            <person name="Lodge J.K."/>
            <person name="Heitman J."/>
            <person name="Davis R.W."/>
            <person name="Fraser C.M."/>
            <person name="Hyman R.W."/>
        </authorList>
    </citation>
    <scope>NUCLEOTIDE SEQUENCE [LARGE SCALE GENOMIC DNA]</scope>
    <source>
        <strain evidence="3">JEC21 / ATCC MYA-565</strain>
    </source>
</reference>